<evidence type="ECO:0000313" key="3">
    <source>
        <dbReference type="Proteomes" id="UP000012046"/>
    </source>
</evidence>
<dbReference type="Proteomes" id="UP000012046">
    <property type="component" value="Unassembled WGS sequence"/>
</dbReference>
<comment type="caution">
    <text evidence="2">The sequence shown here is derived from an EMBL/GenBank/DDBJ whole genome shotgun (WGS) entry which is preliminary data.</text>
</comment>
<accession>H3ZHJ3</accession>
<sequence length="114" mass="12971">MSGRKLGFAVLVLASCLLSIGKAQATEFQRIPLPADAREQLRLEQKLPAVLHFYSRASQQELLSFYQQHLGQPSLQKVVAGQLQLNFLRNGEQIRVIIAERNGWRDVSLMVERR</sequence>
<dbReference type="PATRIC" id="fig|1129374.4.peg.2820"/>
<feature type="chain" id="PRO_5003591847" evidence="1">
    <location>
        <begin position="26"/>
        <end position="114"/>
    </location>
</feature>
<protein>
    <submittedName>
        <fullName evidence="2">Uncharacterized protein</fullName>
    </submittedName>
</protein>
<evidence type="ECO:0000313" key="2">
    <source>
        <dbReference type="EMBL" id="EHR39849.1"/>
    </source>
</evidence>
<dbReference type="PROSITE" id="PS51257">
    <property type="entry name" value="PROKAR_LIPOPROTEIN"/>
    <property type="match status" value="1"/>
</dbReference>
<proteinExistence type="predicted"/>
<keyword evidence="1" id="KW-0732">Signal</keyword>
<dbReference type="eggNOG" id="ENOG5033BR9">
    <property type="taxonomic scope" value="Bacteria"/>
</dbReference>
<reference evidence="2 3" key="1">
    <citation type="journal article" date="2012" name="J. Bacteriol.">
        <title>Genome Sequence of Extracellular-Protease-Producing Alishewanella jeotgali Isolated from Traditional Korean Fermented Seafood.</title>
        <authorList>
            <person name="Jung J."/>
            <person name="Chun J."/>
            <person name="Park W."/>
        </authorList>
    </citation>
    <scope>NUCLEOTIDE SEQUENCE [LARGE SCALE GENOMIC DNA]</scope>
    <source>
        <strain evidence="2 3">KCTC 22429</strain>
    </source>
</reference>
<organism evidence="2 3">
    <name type="scientific">Alishewanella jeotgali KCTC 22429</name>
    <dbReference type="NCBI Taxonomy" id="1129374"/>
    <lineage>
        <taxon>Bacteria</taxon>
        <taxon>Pseudomonadati</taxon>
        <taxon>Pseudomonadota</taxon>
        <taxon>Gammaproteobacteria</taxon>
        <taxon>Alteromonadales</taxon>
        <taxon>Alteromonadaceae</taxon>
        <taxon>Alishewanella</taxon>
    </lineage>
</organism>
<name>H3ZHJ3_9ALTE</name>
<keyword evidence="3" id="KW-1185">Reference proteome</keyword>
<dbReference type="AlphaFoldDB" id="H3ZHJ3"/>
<feature type="signal peptide" evidence="1">
    <location>
        <begin position="1"/>
        <end position="25"/>
    </location>
</feature>
<dbReference type="RefSeq" id="WP_008951434.1">
    <property type="nucleotide sequence ID" value="NZ_AHTH01000048.1"/>
</dbReference>
<dbReference type="EMBL" id="AHTH01000048">
    <property type="protein sequence ID" value="EHR39849.1"/>
    <property type="molecule type" value="Genomic_DNA"/>
</dbReference>
<evidence type="ECO:0000256" key="1">
    <source>
        <dbReference type="SAM" id="SignalP"/>
    </source>
</evidence>
<gene>
    <name evidence="2" type="ORF">AJE_14255</name>
</gene>